<proteinExistence type="predicted"/>
<sequence length="84" mass="9409">MSDSKKTDHEKGNPQPTEDQKGTKDHDSITPDELSMAQEIFKKDLVEALAQQKSSGSNAEIEARIAKLKNELDTLDREIKATRQ</sequence>
<evidence type="ECO:0000313" key="3">
    <source>
        <dbReference type="Proteomes" id="UP000182658"/>
    </source>
</evidence>
<feature type="region of interest" description="Disordered" evidence="1">
    <location>
        <begin position="1"/>
        <end position="36"/>
    </location>
</feature>
<dbReference type="Proteomes" id="UP000182658">
    <property type="component" value="Unassembled WGS sequence"/>
</dbReference>
<accession>A0A1J7IXM6</accession>
<protein>
    <submittedName>
        <fullName evidence="2">Uncharacterized protein</fullName>
    </submittedName>
</protein>
<gene>
    <name evidence="2" type="ORF">CONLIGDRAFT_712802</name>
</gene>
<feature type="compositionally biased region" description="Basic and acidic residues" evidence="1">
    <location>
        <begin position="1"/>
        <end position="29"/>
    </location>
</feature>
<organism evidence="2 3">
    <name type="scientific">Coniochaeta ligniaria NRRL 30616</name>
    <dbReference type="NCBI Taxonomy" id="1408157"/>
    <lineage>
        <taxon>Eukaryota</taxon>
        <taxon>Fungi</taxon>
        <taxon>Dikarya</taxon>
        <taxon>Ascomycota</taxon>
        <taxon>Pezizomycotina</taxon>
        <taxon>Sordariomycetes</taxon>
        <taxon>Sordariomycetidae</taxon>
        <taxon>Coniochaetales</taxon>
        <taxon>Coniochaetaceae</taxon>
        <taxon>Coniochaeta</taxon>
    </lineage>
</organism>
<evidence type="ECO:0000256" key="1">
    <source>
        <dbReference type="SAM" id="MobiDB-lite"/>
    </source>
</evidence>
<name>A0A1J7IXM6_9PEZI</name>
<reference evidence="2 3" key="1">
    <citation type="submission" date="2016-10" db="EMBL/GenBank/DDBJ databases">
        <title>Draft genome sequence of Coniochaeta ligniaria NRRL30616, a lignocellulolytic fungus for bioabatement of inhibitors in plant biomass hydrolysates.</title>
        <authorList>
            <consortium name="DOE Joint Genome Institute"/>
            <person name="Jimenez D.J."/>
            <person name="Hector R.E."/>
            <person name="Riley R."/>
            <person name="Sun H."/>
            <person name="Grigoriev I.V."/>
            <person name="Van Elsas J.D."/>
            <person name="Nichols N.N."/>
        </authorList>
    </citation>
    <scope>NUCLEOTIDE SEQUENCE [LARGE SCALE GENOMIC DNA]</scope>
    <source>
        <strain evidence="2 3">NRRL 30616</strain>
    </source>
</reference>
<dbReference type="EMBL" id="KV875095">
    <property type="protein sequence ID" value="OIW32479.1"/>
    <property type="molecule type" value="Genomic_DNA"/>
</dbReference>
<dbReference type="AlphaFoldDB" id="A0A1J7IXM6"/>
<evidence type="ECO:0000313" key="2">
    <source>
        <dbReference type="EMBL" id="OIW32479.1"/>
    </source>
</evidence>
<dbReference type="InParanoid" id="A0A1J7IXM6"/>
<keyword evidence="3" id="KW-1185">Reference proteome</keyword>